<protein>
    <submittedName>
        <fullName evidence="2">Uncharacterized protein</fullName>
    </submittedName>
</protein>
<proteinExistence type="predicted"/>
<sequence length="179" mass="19534">MKASMTSTSIQHPDIAARPTSCSMLKAVVPLMSELFQQFVGGRYDLYERTFVHVCLCVFKKSYRLQKLGMSSALLLRPGPIPISHNARCQVHVAASSGQLERAEQSTKRGQKGDTAEGETRRGAASTAGDASPGYVMVSSDSDRWSLQCHGLRNLDILPFLAVVGQFLCCWAGRRGEVV</sequence>
<feature type="region of interest" description="Disordered" evidence="1">
    <location>
        <begin position="96"/>
        <end position="134"/>
    </location>
</feature>
<name>A0A813GBB5_POLGL</name>
<comment type="caution">
    <text evidence="2">The sequence shown here is derived from an EMBL/GenBank/DDBJ whole genome shotgun (WGS) entry which is preliminary data.</text>
</comment>
<evidence type="ECO:0000313" key="3">
    <source>
        <dbReference type="Proteomes" id="UP000626109"/>
    </source>
</evidence>
<evidence type="ECO:0000256" key="1">
    <source>
        <dbReference type="SAM" id="MobiDB-lite"/>
    </source>
</evidence>
<reference evidence="2" key="1">
    <citation type="submission" date="2021-02" db="EMBL/GenBank/DDBJ databases">
        <authorList>
            <person name="Dougan E. K."/>
            <person name="Rhodes N."/>
            <person name="Thang M."/>
            <person name="Chan C."/>
        </authorList>
    </citation>
    <scope>NUCLEOTIDE SEQUENCE</scope>
</reference>
<dbReference type="EMBL" id="CAJNNW010000035">
    <property type="protein sequence ID" value="CAE8622224.1"/>
    <property type="molecule type" value="Genomic_DNA"/>
</dbReference>
<gene>
    <name evidence="2" type="ORF">PGLA2088_LOCUS47</name>
</gene>
<accession>A0A813GBB5</accession>
<dbReference type="AlphaFoldDB" id="A0A813GBB5"/>
<evidence type="ECO:0000313" key="2">
    <source>
        <dbReference type="EMBL" id="CAE8622224.1"/>
    </source>
</evidence>
<feature type="compositionally biased region" description="Basic and acidic residues" evidence="1">
    <location>
        <begin position="101"/>
        <end position="122"/>
    </location>
</feature>
<organism evidence="2 3">
    <name type="scientific">Polarella glacialis</name>
    <name type="common">Dinoflagellate</name>
    <dbReference type="NCBI Taxonomy" id="89957"/>
    <lineage>
        <taxon>Eukaryota</taxon>
        <taxon>Sar</taxon>
        <taxon>Alveolata</taxon>
        <taxon>Dinophyceae</taxon>
        <taxon>Suessiales</taxon>
        <taxon>Suessiaceae</taxon>
        <taxon>Polarella</taxon>
    </lineage>
</organism>
<dbReference type="Proteomes" id="UP000626109">
    <property type="component" value="Unassembled WGS sequence"/>
</dbReference>